<keyword evidence="3 7" id="KW-0812">Transmembrane</keyword>
<dbReference type="InterPro" id="IPR000620">
    <property type="entry name" value="EamA_dom"/>
</dbReference>
<evidence type="ECO:0000256" key="4">
    <source>
        <dbReference type="ARBA" id="ARBA00022989"/>
    </source>
</evidence>
<evidence type="ECO:0000256" key="2">
    <source>
        <dbReference type="ARBA" id="ARBA00007635"/>
    </source>
</evidence>
<dbReference type="EMBL" id="SIDB01000004">
    <property type="protein sequence ID" value="KAI3433454.1"/>
    <property type="molecule type" value="Genomic_DNA"/>
</dbReference>
<evidence type="ECO:0000313" key="10">
    <source>
        <dbReference type="Proteomes" id="UP001055712"/>
    </source>
</evidence>
<dbReference type="GO" id="GO:0016020">
    <property type="term" value="C:membrane"/>
    <property type="evidence" value="ECO:0007669"/>
    <property type="project" value="UniProtKB-SubCell"/>
</dbReference>
<feature type="transmembrane region" description="Helical" evidence="7">
    <location>
        <begin position="178"/>
        <end position="200"/>
    </location>
</feature>
<keyword evidence="5 7" id="KW-0472">Membrane</keyword>
<dbReference type="Gene3D" id="1.10.3730.20">
    <property type="match status" value="1"/>
</dbReference>
<proteinExistence type="inferred from homology"/>
<gene>
    <name evidence="9" type="ORF">D9Q98_003267</name>
</gene>
<name>A0A9D4TS73_CHLVU</name>
<comment type="subcellular location">
    <subcellularLocation>
        <location evidence="1">Membrane</location>
        <topology evidence="1">Multi-pass membrane protein</topology>
    </subcellularLocation>
</comment>
<comment type="caution">
    <text evidence="9">The sequence shown here is derived from an EMBL/GenBank/DDBJ whole genome shotgun (WGS) entry which is preliminary data.</text>
</comment>
<dbReference type="Proteomes" id="UP001055712">
    <property type="component" value="Unassembled WGS sequence"/>
</dbReference>
<evidence type="ECO:0000256" key="3">
    <source>
        <dbReference type="ARBA" id="ARBA00022692"/>
    </source>
</evidence>
<keyword evidence="4 7" id="KW-1133">Transmembrane helix</keyword>
<feature type="transmembrane region" description="Helical" evidence="7">
    <location>
        <begin position="26"/>
        <end position="50"/>
    </location>
</feature>
<dbReference type="PANTHER" id="PTHR22911:SF6">
    <property type="entry name" value="SOLUTE CARRIER FAMILY 35 MEMBER G1"/>
    <property type="match status" value="1"/>
</dbReference>
<feature type="transmembrane region" description="Helical" evidence="7">
    <location>
        <begin position="145"/>
        <end position="166"/>
    </location>
</feature>
<protein>
    <recommendedName>
        <fullName evidence="8">EamA domain-containing protein</fullName>
    </recommendedName>
</protein>
<evidence type="ECO:0000313" key="9">
    <source>
        <dbReference type="EMBL" id="KAI3433454.1"/>
    </source>
</evidence>
<reference evidence="9" key="1">
    <citation type="journal article" date="2019" name="Plant J.">
        <title>Chlorella vulgaris genome assembly and annotation reveals the molecular basis for metabolic acclimation to high light conditions.</title>
        <authorList>
            <person name="Cecchin M."/>
            <person name="Marcolungo L."/>
            <person name="Rossato M."/>
            <person name="Girolomoni L."/>
            <person name="Cosentino E."/>
            <person name="Cuine S."/>
            <person name="Li-Beisson Y."/>
            <person name="Delledonne M."/>
            <person name="Ballottari M."/>
        </authorList>
    </citation>
    <scope>NUCLEOTIDE SEQUENCE</scope>
    <source>
        <strain evidence="9">211/11P</strain>
    </source>
</reference>
<feature type="transmembrane region" description="Helical" evidence="7">
    <location>
        <begin position="93"/>
        <end position="113"/>
    </location>
</feature>
<feature type="domain" description="EamA" evidence="8">
    <location>
        <begin position="182"/>
        <end position="317"/>
    </location>
</feature>
<evidence type="ECO:0000256" key="6">
    <source>
        <dbReference type="SAM" id="MobiDB-lite"/>
    </source>
</evidence>
<keyword evidence="10" id="KW-1185">Reference proteome</keyword>
<feature type="transmembrane region" description="Helical" evidence="7">
    <location>
        <begin position="244"/>
        <end position="261"/>
    </location>
</feature>
<feature type="transmembrane region" description="Helical" evidence="7">
    <location>
        <begin position="119"/>
        <end position="138"/>
    </location>
</feature>
<feature type="transmembrane region" description="Helical" evidence="7">
    <location>
        <begin position="212"/>
        <end position="238"/>
    </location>
</feature>
<dbReference type="OrthoDB" id="306876at2759"/>
<dbReference type="Pfam" id="PF00892">
    <property type="entry name" value="EamA"/>
    <property type="match status" value="2"/>
</dbReference>
<evidence type="ECO:0000256" key="7">
    <source>
        <dbReference type="SAM" id="Phobius"/>
    </source>
</evidence>
<feature type="region of interest" description="Disordered" evidence="6">
    <location>
        <begin position="329"/>
        <end position="352"/>
    </location>
</feature>
<dbReference type="AlphaFoldDB" id="A0A9D4TS73"/>
<organism evidence="9 10">
    <name type="scientific">Chlorella vulgaris</name>
    <name type="common">Green alga</name>
    <dbReference type="NCBI Taxonomy" id="3077"/>
    <lineage>
        <taxon>Eukaryota</taxon>
        <taxon>Viridiplantae</taxon>
        <taxon>Chlorophyta</taxon>
        <taxon>core chlorophytes</taxon>
        <taxon>Trebouxiophyceae</taxon>
        <taxon>Chlorellales</taxon>
        <taxon>Chlorellaceae</taxon>
        <taxon>Chlorella clade</taxon>
        <taxon>Chlorella</taxon>
    </lineage>
</organism>
<feature type="transmembrane region" description="Helical" evidence="7">
    <location>
        <begin position="301"/>
        <end position="320"/>
    </location>
</feature>
<dbReference type="InterPro" id="IPR037185">
    <property type="entry name" value="EmrE-like"/>
</dbReference>
<reference evidence="9" key="2">
    <citation type="submission" date="2020-11" db="EMBL/GenBank/DDBJ databases">
        <authorList>
            <person name="Cecchin M."/>
            <person name="Marcolungo L."/>
            <person name="Rossato M."/>
            <person name="Girolomoni L."/>
            <person name="Cosentino E."/>
            <person name="Cuine S."/>
            <person name="Li-Beisson Y."/>
            <person name="Delledonne M."/>
            <person name="Ballottari M."/>
        </authorList>
    </citation>
    <scope>NUCLEOTIDE SEQUENCE</scope>
    <source>
        <strain evidence="9">211/11P</strain>
        <tissue evidence="9">Whole cell</tissue>
    </source>
</reference>
<feature type="domain" description="EamA" evidence="8">
    <location>
        <begin position="28"/>
        <end position="160"/>
    </location>
</feature>
<feature type="transmembrane region" description="Helical" evidence="7">
    <location>
        <begin position="273"/>
        <end position="295"/>
    </location>
</feature>
<comment type="similarity">
    <text evidence="2">Belongs to the drug/metabolite transporter (DMT) superfamily. Plant drug/metabolite exporter (P-DME) (TC 2.A.7.4) family.</text>
</comment>
<accession>A0A9D4TS73</accession>
<dbReference type="PANTHER" id="PTHR22911">
    <property type="entry name" value="ACYL-MALONYL CONDENSING ENZYME-RELATED"/>
    <property type="match status" value="1"/>
</dbReference>
<dbReference type="SUPFAM" id="SSF103481">
    <property type="entry name" value="Multidrug resistance efflux transporter EmrE"/>
    <property type="match status" value="2"/>
</dbReference>
<evidence type="ECO:0000256" key="1">
    <source>
        <dbReference type="ARBA" id="ARBA00004141"/>
    </source>
</evidence>
<evidence type="ECO:0000256" key="5">
    <source>
        <dbReference type="ARBA" id="ARBA00023136"/>
    </source>
</evidence>
<evidence type="ECO:0000259" key="8">
    <source>
        <dbReference type="Pfam" id="PF00892"/>
    </source>
</evidence>
<feature type="region of interest" description="Disordered" evidence="6">
    <location>
        <begin position="1"/>
        <end position="20"/>
    </location>
</feature>
<sequence length="352" mass="36316">MVQTRRQSMLTPRGSSVDSGNEPQTFFWGLFLYSLSTAFGASTSVIVKLLGGVHGMPAMQLVFVRSCILVACTLPHLRHPAARKLIAERHDMLFLRGCLGFVSVALIYCAVRLLPLSDAVALAFLAPVLVAALSPLLLQERPPRSVVVALALAAIGALVVASPASLGGPSSLAAASPARRLGVAAALGHAVTAAGARITVRSLGIGSRSAHVGGVIVLSAGCVSAAAAGLVCLLQSSFVLPQQPAHWALMAAVGVAGYLHQTTMTAGLQRVPVSTASSLTYLSIVWSLLADWLLFKHPPSGTSLAGAALICGGGLLVALWRMRSGFDHGGGGAGRSPNKEQLSKEQLSVLRM</sequence>